<feature type="transmembrane region" description="Helical" evidence="1">
    <location>
        <begin position="66"/>
        <end position="82"/>
    </location>
</feature>
<evidence type="ECO:0000313" key="2">
    <source>
        <dbReference type="EMBL" id="NJX14983.1"/>
    </source>
</evidence>
<name>A0ABX1DEB8_9FLAO</name>
<reference evidence="2 3" key="1">
    <citation type="submission" date="2020-03" db="EMBL/GenBank/DDBJ databases">
        <title>Tamlana sp. nov, isolated from XXX.</title>
        <authorList>
            <person name="Cao W.R."/>
        </authorList>
    </citation>
    <scope>NUCLEOTIDE SEQUENCE [LARGE SCALE GENOMIC DNA]</scope>
    <source>
        <strain evidence="2 3">HST1-43</strain>
    </source>
</reference>
<keyword evidence="1" id="KW-1133">Transmembrane helix</keyword>
<dbReference type="Proteomes" id="UP000760545">
    <property type="component" value="Unassembled WGS sequence"/>
</dbReference>
<keyword evidence="1" id="KW-0812">Transmembrane</keyword>
<gene>
    <name evidence="2" type="ORF">HC176_05725</name>
</gene>
<feature type="transmembrane region" description="Helical" evidence="1">
    <location>
        <begin position="155"/>
        <end position="172"/>
    </location>
</feature>
<comment type="caution">
    <text evidence="2">The sequence shown here is derived from an EMBL/GenBank/DDBJ whole genome shotgun (WGS) entry which is preliminary data.</text>
</comment>
<evidence type="ECO:0000256" key="1">
    <source>
        <dbReference type="SAM" id="Phobius"/>
    </source>
</evidence>
<evidence type="ECO:0000313" key="3">
    <source>
        <dbReference type="Proteomes" id="UP000760545"/>
    </source>
</evidence>
<proteinExistence type="predicted"/>
<protein>
    <submittedName>
        <fullName evidence="2">Uncharacterized protein</fullName>
    </submittedName>
</protein>
<dbReference type="RefSeq" id="WP_167917228.1">
    <property type="nucleotide sequence ID" value="NZ_JAAVJS010000006.1"/>
</dbReference>
<dbReference type="EMBL" id="JAAVJS010000006">
    <property type="protein sequence ID" value="NJX14983.1"/>
    <property type="molecule type" value="Genomic_DNA"/>
</dbReference>
<organism evidence="2 3">
    <name type="scientific">Tamlana crocina</name>
    <dbReference type="NCBI Taxonomy" id="393006"/>
    <lineage>
        <taxon>Bacteria</taxon>
        <taxon>Pseudomonadati</taxon>
        <taxon>Bacteroidota</taxon>
        <taxon>Flavobacteriia</taxon>
        <taxon>Flavobacteriales</taxon>
        <taxon>Flavobacteriaceae</taxon>
        <taxon>Tamlana</taxon>
    </lineage>
</organism>
<feature type="transmembrane region" description="Helical" evidence="1">
    <location>
        <begin position="128"/>
        <end position="149"/>
    </location>
</feature>
<accession>A0ABX1DEB8</accession>
<feature type="transmembrane region" description="Helical" evidence="1">
    <location>
        <begin position="102"/>
        <end position="121"/>
    </location>
</feature>
<sequence>MFLLFLVLYSLSELLGLLTSNLPHDESQSLYDFEYYFCNLLYLLSYLCLIIKISKSINPNHVIRHFKIHIVVLIALSIYLVYVLQGIIGDGLMYKSDYYFELIYNIILVLLLPVSLLNYLYRDNRKALYLFLGSLFIVFSEVMVVAHIYVKEMSILNFLSTTFTLIAFYFYYQQSKFKNIGNQHKHFKVIEN</sequence>
<feature type="transmembrane region" description="Helical" evidence="1">
    <location>
        <begin position="35"/>
        <end position="54"/>
    </location>
</feature>
<keyword evidence="3" id="KW-1185">Reference proteome</keyword>
<keyword evidence="1" id="KW-0472">Membrane</keyword>